<dbReference type="SMART" id="SM00054">
    <property type="entry name" value="EFh"/>
    <property type="match status" value="2"/>
</dbReference>
<evidence type="ECO:0000313" key="4">
    <source>
        <dbReference type="Proteomes" id="UP000501690"/>
    </source>
</evidence>
<proteinExistence type="predicted"/>
<reference evidence="3 4" key="1">
    <citation type="submission" date="2019-04" db="EMBL/GenBank/DDBJ databases">
        <title>An improved genome assembly and genetic linkage map for asparagus bean, Vigna unguiculata ssp. sesquipedialis.</title>
        <authorList>
            <person name="Xia Q."/>
            <person name="Zhang R."/>
            <person name="Dong Y."/>
        </authorList>
    </citation>
    <scope>NUCLEOTIDE SEQUENCE [LARGE SCALE GENOMIC DNA]</scope>
    <source>
        <tissue evidence="3">Leaf</tissue>
    </source>
</reference>
<protein>
    <submittedName>
        <fullName evidence="3">EF-Hand 1</fullName>
    </submittedName>
</protein>
<dbReference type="InterPro" id="IPR002048">
    <property type="entry name" value="EF_hand_dom"/>
</dbReference>
<dbReference type="AlphaFoldDB" id="A0A4D6MGR1"/>
<dbReference type="EMBL" id="CP039351">
    <property type="protein sequence ID" value="QCD98954.1"/>
    <property type="molecule type" value="Genomic_DNA"/>
</dbReference>
<organism evidence="3 4">
    <name type="scientific">Vigna unguiculata</name>
    <name type="common">Cowpea</name>
    <dbReference type="NCBI Taxonomy" id="3917"/>
    <lineage>
        <taxon>Eukaryota</taxon>
        <taxon>Viridiplantae</taxon>
        <taxon>Streptophyta</taxon>
        <taxon>Embryophyta</taxon>
        <taxon>Tracheophyta</taxon>
        <taxon>Spermatophyta</taxon>
        <taxon>Magnoliopsida</taxon>
        <taxon>eudicotyledons</taxon>
        <taxon>Gunneridae</taxon>
        <taxon>Pentapetalae</taxon>
        <taxon>rosids</taxon>
        <taxon>fabids</taxon>
        <taxon>Fabales</taxon>
        <taxon>Fabaceae</taxon>
        <taxon>Papilionoideae</taxon>
        <taxon>50 kb inversion clade</taxon>
        <taxon>NPAAA clade</taxon>
        <taxon>indigoferoid/millettioid clade</taxon>
        <taxon>Phaseoleae</taxon>
        <taxon>Vigna</taxon>
    </lineage>
</organism>
<accession>A0A4D6MGR1</accession>
<dbReference type="SUPFAM" id="SSF47473">
    <property type="entry name" value="EF-hand"/>
    <property type="match status" value="1"/>
</dbReference>
<dbReference type="InterPro" id="IPR011992">
    <property type="entry name" value="EF-hand-dom_pair"/>
</dbReference>
<dbReference type="PROSITE" id="PS00018">
    <property type="entry name" value="EF_HAND_1"/>
    <property type="match status" value="1"/>
</dbReference>
<feature type="domain" description="EF-hand" evidence="2">
    <location>
        <begin position="65"/>
        <end position="94"/>
    </location>
</feature>
<dbReference type="Gene3D" id="1.10.238.10">
    <property type="entry name" value="EF-hand"/>
    <property type="match status" value="1"/>
</dbReference>
<dbReference type="Proteomes" id="UP000501690">
    <property type="component" value="Linkage Group LG7"/>
</dbReference>
<feature type="domain" description="EF-hand" evidence="2">
    <location>
        <begin position="23"/>
        <end position="58"/>
    </location>
</feature>
<dbReference type="CDD" id="cd00051">
    <property type="entry name" value="EFh"/>
    <property type="match status" value="1"/>
</dbReference>
<dbReference type="InterPro" id="IPR018247">
    <property type="entry name" value="EF_Hand_1_Ca_BS"/>
</dbReference>
<sequence>MPVRIPRIIPKPDQKSYPESENAIMKKIMDSLKEADANNDGRFNKDELKHALKDLGAYFPVWRTDRAFDRVDVNKDGHISGDEIDSLLEYLRSRGYGK</sequence>
<dbReference type="Pfam" id="PF13202">
    <property type="entry name" value="EF-hand_5"/>
    <property type="match status" value="2"/>
</dbReference>
<evidence type="ECO:0000256" key="1">
    <source>
        <dbReference type="ARBA" id="ARBA00022837"/>
    </source>
</evidence>
<dbReference type="GO" id="GO:0005509">
    <property type="term" value="F:calcium ion binding"/>
    <property type="evidence" value="ECO:0007669"/>
    <property type="project" value="InterPro"/>
</dbReference>
<dbReference type="PROSITE" id="PS50222">
    <property type="entry name" value="EF_HAND_2"/>
    <property type="match status" value="2"/>
</dbReference>
<keyword evidence="1" id="KW-0106">Calcium</keyword>
<evidence type="ECO:0000313" key="3">
    <source>
        <dbReference type="EMBL" id="QCD98954.1"/>
    </source>
</evidence>
<name>A0A4D6MGR1_VIGUN</name>
<keyword evidence="4" id="KW-1185">Reference proteome</keyword>
<gene>
    <name evidence="3" type="ORF">DEO72_LG7g232</name>
</gene>
<evidence type="ECO:0000259" key="2">
    <source>
        <dbReference type="PROSITE" id="PS50222"/>
    </source>
</evidence>